<sequence>MHRYNKVVLALGSNLGDKKNHLINAVHLIHNEIGFVTQASAVYETPSWGFDSFPFYNMCILIHTHLLPQDLLIRLKEVEKKLGREKKTTDSYQARTVDIDIVYFNDLVLNAPDLQIPHPQMQHRKFVLEPLNDLIFDWKHPLLLQTTRELLANCNDSSEIKKVSDIHLPKENYCFQQLNFLAIEGNIGVGKTTLAQKIAQDFNAKTILERFADNPFLPRFYKEPERYAFPLEMSFLADRYTQLHAALGKHDFFNDFVITDYYIYKSLIFAQVTLEPDEALLYRTVFDVMYKEITKPDLYIYLSQNTDNLLANIKKRNRGYEENIQSDYLNNINKSYNEYIGTLPKEKLLIIDVTNIDFVENHKDYLKVLNVINQKIKQ</sequence>
<dbReference type="GO" id="GO:0005524">
    <property type="term" value="F:ATP binding"/>
    <property type="evidence" value="ECO:0007669"/>
    <property type="project" value="UniProtKB-KW"/>
</dbReference>
<evidence type="ECO:0000259" key="14">
    <source>
        <dbReference type="Pfam" id="PF01712"/>
    </source>
</evidence>
<name>A0A1H6J2Z7_9FLAO</name>
<evidence type="ECO:0000256" key="12">
    <source>
        <dbReference type="ARBA" id="ARBA00033413"/>
    </source>
</evidence>
<evidence type="ECO:0000259" key="13">
    <source>
        <dbReference type="Pfam" id="PF01288"/>
    </source>
</evidence>
<dbReference type="NCBIfam" id="TIGR01498">
    <property type="entry name" value="folK"/>
    <property type="match status" value="1"/>
</dbReference>
<dbReference type="CDD" id="cd01673">
    <property type="entry name" value="dNK"/>
    <property type="match status" value="1"/>
</dbReference>
<proteinExistence type="inferred from homology"/>
<dbReference type="SUPFAM" id="SSF55083">
    <property type="entry name" value="6-hydroxymethyl-7,8-dihydropterin pyrophosphokinase, HPPK"/>
    <property type="match status" value="1"/>
</dbReference>
<dbReference type="RefSeq" id="WP_091095119.1">
    <property type="nucleotide sequence ID" value="NZ_FNXE01000001.1"/>
</dbReference>
<keyword evidence="5" id="KW-0808">Transferase</keyword>
<dbReference type="GO" id="GO:0016301">
    <property type="term" value="F:kinase activity"/>
    <property type="evidence" value="ECO:0007669"/>
    <property type="project" value="UniProtKB-KW"/>
</dbReference>
<dbReference type="GO" id="GO:0003848">
    <property type="term" value="F:2-amino-4-hydroxy-6-hydroxymethyldihydropteridine diphosphokinase activity"/>
    <property type="evidence" value="ECO:0007669"/>
    <property type="project" value="UniProtKB-EC"/>
</dbReference>
<dbReference type="InterPro" id="IPR000550">
    <property type="entry name" value="Hppk"/>
</dbReference>
<reference evidence="15 16" key="1">
    <citation type="submission" date="2016-10" db="EMBL/GenBank/DDBJ databases">
        <authorList>
            <person name="de Groot N.N."/>
        </authorList>
    </citation>
    <scope>NUCLEOTIDE SEQUENCE [LARGE SCALE GENOMIC DNA]</scope>
    <source>
        <strain evidence="15 16">CGMCC 1.10825</strain>
    </source>
</reference>
<dbReference type="SUPFAM" id="SSF52540">
    <property type="entry name" value="P-loop containing nucleoside triphosphate hydrolases"/>
    <property type="match status" value="1"/>
</dbReference>
<evidence type="ECO:0000313" key="15">
    <source>
        <dbReference type="EMBL" id="SEH53815.1"/>
    </source>
</evidence>
<evidence type="ECO:0000313" key="16">
    <source>
        <dbReference type="Proteomes" id="UP000199634"/>
    </source>
</evidence>
<evidence type="ECO:0000256" key="10">
    <source>
        <dbReference type="ARBA" id="ARBA00029409"/>
    </source>
</evidence>
<evidence type="ECO:0000256" key="5">
    <source>
        <dbReference type="ARBA" id="ARBA00022679"/>
    </source>
</evidence>
<keyword evidence="6" id="KW-0547">Nucleotide-binding</keyword>
<feature type="domain" description="Deoxynucleoside kinase" evidence="14">
    <location>
        <begin position="181"/>
        <end position="376"/>
    </location>
</feature>
<dbReference type="Pfam" id="PF01288">
    <property type="entry name" value="HPPK"/>
    <property type="match status" value="1"/>
</dbReference>
<keyword evidence="9" id="KW-0289">Folate biosynthesis</keyword>
<dbReference type="InterPro" id="IPR027417">
    <property type="entry name" value="P-loop_NTPase"/>
</dbReference>
<evidence type="ECO:0000256" key="11">
    <source>
        <dbReference type="ARBA" id="ARBA00029766"/>
    </source>
</evidence>
<comment type="function">
    <text evidence="10">Catalyzes the transfer of pyrophosphate from adenosine triphosphate (ATP) to 6-hydroxymethyl-7,8-dihydropterin, an enzymatic step in folate biosynthesis pathway.</text>
</comment>
<keyword evidence="8" id="KW-0067">ATP-binding</keyword>
<dbReference type="Gene3D" id="3.30.70.560">
    <property type="entry name" value="7,8-Dihydro-6-hydroxymethylpterin-pyrophosphokinase HPPK"/>
    <property type="match status" value="1"/>
</dbReference>
<dbReference type="PANTHER" id="PTHR43071">
    <property type="entry name" value="2-AMINO-4-HYDROXY-6-HYDROXYMETHYLDIHYDROPTERIDINE PYROPHOSPHOKINASE"/>
    <property type="match status" value="1"/>
</dbReference>
<dbReference type="CDD" id="cd00483">
    <property type="entry name" value="HPPK"/>
    <property type="match status" value="1"/>
</dbReference>
<evidence type="ECO:0000256" key="7">
    <source>
        <dbReference type="ARBA" id="ARBA00022777"/>
    </source>
</evidence>
<evidence type="ECO:0000256" key="3">
    <source>
        <dbReference type="ARBA" id="ARBA00013253"/>
    </source>
</evidence>
<dbReference type="AlphaFoldDB" id="A0A1H6J2Z7"/>
<dbReference type="InterPro" id="IPR031314">
    <property type="entry name" value="DNK_dom"/>
</dbReference>
<dbReference type="GO" id="GO:0046656">
    <property type="term" value="P:folic acid biosynthetic process"/>
    <property type="evidence" value="ECO:0007669"/>
    <property type="project" value="UniProtKB-KW"/>
</dbReference>
<evidence type="ECO:0000256" key="2">
    <source>
        <dbReference type="ARBA" id="ARBA00005810"/>
    </source>
</evidence>
<dbReference type="Gene3D" id="3.40.50.300">
    <property type="entry name" value="P-loop containing nucleotide triphosphate hydrolases"/>
    <property type="match status" value="1"/>
</dbReference>
<dbReference type="PANTHER" id="PTHR43071:SF1">
    <property type="entry name" value="2-AMINO-4-HYDROXY-6-HYDROXYMETHYLDIHYDROPTERIDINE PYROPHOSPHOKINASE"/>
    <property type="match status" value="1"/>
</dbReference>
<dbReference type="EC" id="2.7.6.3" evidence="3"/>
<accession>A0A1H6J2Z7</accession>
<dbReference type="EMBL" id="FNXE01000001">
    <property type="protein sequence ID" value="SEH53815.1"/>
    <property type="molecule type" value="Genomic_DNA"/>
</dbReference>
<evidence type="ECO:0000256" key="1">
    <source>
        <dbReference type="ARBA" id="ARBA00005051"/>
    </source>
</evidence>
<dbReference type="InterPro" id="IPR035907">
    <property type="entry name" value="Hppk_sf"/>
</dbReference>
<evidence type="ECO:0000256" key="8">
    <source>
        <dbReference type="ARBA" id="ARBA00022840"/>
    </source>
</evidence>
<keyword evidence="7 15" id="KW-0418">Kinase</keyword>
<dbReference type="Pfam" id="PF01712">
    <property type="entry name" value="dNK"/>
    <property type="match status" value="1"/>
</dbReference>
<feature type="domain" description="7,8-dihydro-6-hydroxymethylpterin-pyrophosphokinase" evidence="13">
    <location>
        <begin position="8"/>
        <end position="134"/>
    </location>
</feature>
<protein>
    <recommendedName>
        <fullName evidence="4">2-amino-4-hydroxy-6-hydroxymethyldihydropteridine pyrophosphokinase</fullName>
        <ecNumber evidence="3">2.7.6.3</ecNumber>
    </recommendedName>
    <alternativeName>
        <fullName evidence="11">6-hydroxymethyl-7,8-dihydropterin pyrophosphokinase</fullName>
    </alternativeName>
    <alternativeName>
        <fullName evidence="12">7,8-dihydro-6-hydroxymethylpterin-pyrophosphokinase</fullName>
    </alternativeName>
</protein>
<comment type="pathway">
    <text evidence="1">Cofactor biosynthesis; tetrahydrofolate biosynthesis; 2-amino-4-hydroxy-6-hydroxymethyl-7,8-dihydropteridine diphosphate from 7,8-dihydroneopterin triphosphate: step 4/4.</text>
</comment>
<dbReference type="Proteomes" id="UP000199634">
    <property type="component" value="Unassembled WGS sequence"/>
</dbReference>
<dbReference type="OrthoDB" id="9776634at2"/>
<keyword evidence="16" id="KW-1185">Reference proteome</keyword>
<evidence type="ECO:0000256" key="6">
    <source>
        <dbReference type="ARBA" id="ARBA00022741"/>
    </source>
</evidence>
<evidence type="ECO:0000256" key="4">
    <source>
        <dbReference type="ARBA" id="ARBA00016218"/>
    </source>
</evidence>
<comment type="similarity">
    <text evidence="2">Belongs to the HPPK family.</text>
</comment>
<dbReference type="GO" id="GO:0046654">
    <property type="term" value="P:tetrahydrofolate biosynthetic process"/>
    <property type="evidence" value="ECO:0007669"/>
    <property type="project" value="UniProtKB-UniPathway"/>
</dbReference>
<dbReference type="STRING" id="1159016.SAMN02927937_00050"/>
<evidence type="ECO:0000256" key="9">
    <source>
        <dbReference type="ARBA" id="ARBA00022909"/>
    </source>
</evidence>
<gene>
    <name evidence="15" type="ORF">SAMN02927937_00050</name>
</gene>
<dbReference type="UniPathway" id="UPA00077">
    <property type="reaction ID" value="UER00155"/>
</dbReference>
<organism evidence="15 16">
    <name type="scientific">Paenimyroides marinum</name>
    <dbReference type="NCBI Taxonomy" id="1159016"/>
    <lineage>
        <taxon>Bacteria</taxon>
        <taxon>Pseudomonadati</taxon>
        <taxon>Bacteroidota</taxon>
        <taxon>Flavobacteriia</taxon>
        <taxon>Flavobacteriales</taxon>
        <taxon>Flavobacteriaceae</taxon>
        <taxon>Paenimyroides</taxon>
    </lineage>
</organism>